<feature type="domain" description="Ig-like" evidence="2">
    <location>
        <begin position="275"/>
        <end position="344"/>
    </location>
</feature>
<dbReference type="InterPro" id="IPR013783">
    <property type="entry name" value="Ig-like_fold"/>
</dbReference>
<dbReference type="PATRIC" id="fig|1360.114.peg.2448"/>
<gene>
    <name evidence="3" type="ORF">M20_2061</name>
</gene>
<dbReference type="InterPro" id="IPR013320">
    <property type="entry name" value="ConA-like_dom_sf"/>
</dbReference>
<feature type="region of interest" description="Disordered" evidence="1">
    <location>
        <begin position="450"/>
        <end position="470"/>
    </location>
</feature>
<proteinExistence type="predicted"/>
<evidence type="ECO:0000313" key="4">
    <source>
        <dbReference type="Proteomes" id="UP000053719"/>
    </source>
</evidence>
<dbReference type="EMBL" id="LKLU01000111">
    <property type="protein sequence ID" value="KSU19379.1"/>
    <property type="molecule type" value="Genomic_DNA"/>
</dbReference>
<sequence length="627" mass="68415">MYAKGVYADNLKSSIPALPNDYQGVDLKENFNPVVNSGGGFAYSEDNSLLQLTNSTHQATAIWGKNKIDLTKYFKLQFYFYLGDQGANAADGVVFGLQNYSPSFLGDLGNGMGFYNKLAYKVGLEFDTYFNGDGPDSYTGPGGNNGLSNHNNHMAIARSGQSWTTYQYHYGASQLPNGQYFSNGAWKRVTIEGVPVSGQSTQTTLKYSMYDLSYKTTLSGSCMVDFNSNTSDYSSHHFLLSKDAYWGFTSSTGLYSETAAMSFGVLPQKPSIATTDTTIYQGEKWDASKNFVSGNDETATDFEFGDSRLSTTNNVDTTKPGTYNVTYTYNNGGYTGTASAKVTVLEDQTNIKTKDSVLYVGQKWNKESNFVSATDEDGNAIPWSDSRISSNGATVDTSKPGTYSLIYTIKGKLKNVDSKFTVTVKEDKSSIQTKNTTLQVGQAWNKESNFVGATDEDGNPVSWSDSRISSNDASVDTSKAGVTKLKYTYKGEIKNTDSEFTVTVEDPLKLIVPSSSDFGTYKLGSSNTVLPWNKNSKIEVEGSTNSQWDLSVALNSNSSLKDYIKIGETPITESSQKVVSGTGTMAVTDELSSDKFIKVDYTGVKQLRKDTGTLEWSLTPSTEGIRE</sequence>
<dbReference type="Proteomes" id="UP000053719">
    <property type="component" value="Unassembled WGS sequence"/>
</dbReference>
<protein>
    <submittedName>
        <fullName evidence="3">Surface protein (LPXTG motif)</fullName>
    </submittedName>
</protein>
<dbReference type="Gene3D" id="2.60.40.10">
    <property type="entry name" value="Immunoglobulins"/>
    <property type="match status" value="3"/>
</dbReference>
<evidence type="ECO:0000259" key="2">
    <source>
        <dbReference type="Pfam" id="PF07523"/>
    </source>
</evidence>
<feature type="compositionally biased region" description="Polar residues" evidence="1">
    <location>
        <begin position="461"/>
        <end position="470"/>
    </location>
</feature>
<dbReference type="CDD" id="cd01951">
    <property type="entry name" value="lectin_L-type"/>
    <property type="match status" value="1"/>
</dbReference>
<reference evidence="4" key="1">
    <citation type="submission" date="2015-10" db="EMBL/GenBank/DDBJ databases">
        <title>Draft Genome Sequences of 11 Lactococcus lactis subspecies cremoris strains.</title>
        <authorList>
            <person name="Wels M."/>
            <person name="Backus L."/>
            <person name="Boekhorst J."/>
            <person name="Dijkstra A."/>
            <person name="Beerthuizen M."/>
            <person name="Kelly W."/>
            <person name="Siezen R."/>
            <person name="Bachmann H."/>
            <person name="Van Hijum S."/>
        </authorList>
    </citation>
    <scope>NUCLEOTIDE SEQUENCE [LARGE SCALE GENOMIC DNA]</scope>
    <source>
        <strain evidence="4">M20</strain>
    </source>
</reference>
<feature type="domain" description="Ig-like" evidence="2">
    <location>
        <begin position="432"/>
        <end position="504"/>
    </location>
</feature>
<evidence type="ECO:0000313" key="3">
    <source>
        <dbReference type="EMBL" id="KSU19379.1"/>
    </source>
</evidence>
<organism evidence="3 4">
    <name type="scientific">Lactococcus lactis subsp. lactis</name>
    <name type="common">Streptococcus lactis</name>
    <dbReference type="NCBI Taxonomy" id="1360"/>
    <lineage>
        <taxon>Bacteria</taxon>
        <taxon>Bacillati</taxon>
        <taxon>Bacillota</taxon>
        <taxon>Bacilli</taxon>
        <taxon>Lactobacillales</taxon>
        <taxon>Streptococcaceae</taxon>
        <taxon>Lactococcus</taxon>
    </lineage>
</organism>
<dbReference type="RefSeq" id="WP_058212079.1">
    <property type="nucleotide sequence ID" value="NZ_LKLU01000111.1"/>
</dbReference>
<name>A0A0V8E0Q6_LACLL</name>
<dbReference type="InterPro" id="IPR056573">
    <property type="entry name" value="Lectin_L-type_dom"/>
</dbReference>
<dbReference type="InterPro" id="IPR022038">
    <property type="entry name" value="Ig-like_bact"/>
</dbReference>
<dbReference type="SUPFAM" id="SSF49899">
    <property type="entry name" value="Concanavalin A-like lectins/glucanases"/>
    <property type="match status" value="1"/>
</dbReference>
<comment type="caution">
    <text evidence="3">The sequence shown here is derived from an EMBL/GenBank/DDBJ whole genome shotgun (WGS) entry which is preliminary data.</text>
</comment>
<dbReference type="Pfam" id="PF18483">
    <property type="entry name" value="Lectin_L-type_dom"/>
    <property type="match status" value="1"/>
</dbReference>
<accession>A0A0V8E0Q6</accession>
<dbReference type="Gene3D" id="2.60.120.200">
    <property type="match status" value="1"/>
</dbReference>
<feature type="domain" description="Ig-like" evidence="2">
    <location>
        <begin position="352"/>
        <end position="424"/>
    </location>
</feature>
<evidence type="ECO:0000256" key="1">
    <source>
        <dbReference type="SAM" id="MobiDB-lite"/>
    </source>
</evidence>
<dbReference type="AlphaFoldDB" id="A0A0V8E0Q6"/>
<dbReference type="Pfam" id="PF07523">
    <property type="entry name" value="Big_3"/>
    <property type="match status" value="3"/>
</dbReference>